<gene>
    <name evidence="1" type="ORF">HB13667_11670</name>
</gene>
<name>A0A0P7D611_PSEPU</name>
<evidence type="ECO:0000313" key="2">
    <source>
        <dbReference type="Proteomes" id="UP000050437"/>
    </source>
</evidence>
<dbReference type="Proteomes" id="UP000050437">
    <property type="component" value="Unassembled WGS sequence"/>
</dbReference>
<dbReference type="AlphaFoldDB" id="A0A0P7D611"/>
<sequence length="201" mass="22038">MATSVFPFSQTVVDIIAKGNFMAVYACQLDFPDGMVFAHTGTGDLVIDGITYQGVGTFGAVGQSQESSNSGSPMSIDLTLNGLDTQIITETSLKGCRGRNGKLMFVVFDQDGSYAADILFSGRMDAAKFSYAGSGEEGNSITVPLIDRMAEWNRTGTERWTDENHRARRQDDRFFFAIAQIADWPIYWGASKDAPKFTYET</sequence>
<dbReference type="EMBL" id="LKKS01000068">
    <property type="protein sequence ID" value="KPM65571.1"/>
    <property type="molecule type" value="Genomic_DNA"/>
</dbReference>
<evidence type="ECO:0000313" key="1">
    <source>
        <dbReference type="EMBL" id="KPM65571.1"/>
    </source>
</evidence>
<organism evidence="1 2">
    <name type="scientific">Pseudomonas putida</name>
    <name type="common">Arthrobacter siderocapsulatus</name>
    <dbReference type="NCBI Taxonomy" id="303"/>
    <lineage>
        <taxon>Bacteria</taxon>
        <taxon>Pseudomonadati</taxon>
        <taxon>Pseudomonadota</taxon>
        <taxon>Gammaproteobacteria</taxon>
        <taxon>Pseudomonadales</taxon>
        <taxon>Pseudomonadaceae</taxon>
        <taxon>Pseudomonas</taxon>
    </lineage>
</organism>
<reference evidence="1 2" key="1">
    <citation type="submission" date="2015-10" db="EMBL/GenBank/DDBJ databases">
        <title>Pseudomonas putida clinical strains.</title>
        <authorList>
            <person name="Molina L."/>
            <person name="Udaondo Z."/>
        </authorList>
    </citation>
    <scope>NUCLEOTIDE SEQUENCE [LARGE SCALE GENOMIC DNA]</scope>
    <source>
        <strain evidence="1 2">HB13667</strain>
    </source>
</reference>
<protein>
    <recommendedName>
        <fullName evidence="3">Prophage PssSM-03</fullName>
    </recommendedName>
</protein>
<evidence type="ECO:0008006" key="3">
    <source>
        <dbReference type="Google" id="ProtNLM"/>
    </source>
</evidence>
<dbReference type="RefSeq" id="WP_054572682.1">
    <property type="nucleotide sequence ID" value="NZ_LKKS01000068.1"/>
</dbReference>
<accession>A0A0P7D611</accession>
<comment type="caution">
    <text evidence="1">The sequence shown here is derived from an EMBL/GenBank/DDBJ whole genome shotgun (WGS) entry which is preliminary data.</text>
</comment>
<proteinExistence type="predicted"/>